<feature type="transmembrane region" description="Helical" evidence="1">
    <location>
        <begin position="17"/>
        <end position="34"/>
    </location>
</feature>
<evidence type="ECO:0000313" key="3">
    <source>
        <dbReference type="Proteomes" id="UP000381093"/>
    </source>
</evidence>
<proteinExistence type="predicted"/>
<accession>A0A5E7ADC0</accession>
<evidence type="ECO:0000256" key="1">
    <source>
        <dbReference type="SAM" id="Phobius"/>
    </source>
</evidence>
<dbReference type="RefSeq" id="WP_150763117.1">
    <property type="nucleotide sequence ID" value="NZ_CABVHW010000001.1"/>
</dbReference>
<evidence type="ECO:0000313" key="2">
    <source>
        <dbReference type="EMBL" id="VVN73971.1"/>
    </source>
</evidence>
<gene>
    <name evidence="2" type="ORF">PS710_00619</name>
</gene>
<keyword evidence="1" id="KW-1133">Transmembrane helix</keyword>
<keyword evidence="1" id="KW-0472">Membrane</keyword>
<reference evidence="2 3" key="1">
    <citation type="submission" date="2019-09" db="EMBL/GenBank/DDBJ databases">
        <authorList>
            <person name="Chandra G."/>
            <person name="Truman W A."/>
        </authorList>
    </citation>
    <scope>NUCLEOTIDE SEQUENCE [LARGE SCALE GENOMIC DNA]</scope>
    <source>
        <strain evidence="2">PS710</strain>
    </source>
</reference>
<feature type="transmembrane region" description="Helical" evidence="1">
    <location>
        <begin position="40"/>
        <end position="60"/>
    </location>
</feature>
<sequence>MKPVVTEQTAKRYKGRMLIGGLLCCIGVVAMIGSENPLPGIGMLFAGLVVYLSARFFRLVESRLIGISFKGPLRRVFFRPENTNGLEITGHANS</sequence>
<dbReference type="AlphaFoldDB" id="A0A5E7ADC0"/>
<dbReference type="Proteomes" id="UP000381093">
    <property type="component" value="Unassembled WGS sequence"/>
</dbReference>
<organism evidence="2 3">
    <name type="scientific">Pseudomonas fluorescens</name>
    <dbReference type="NCBI Taxonomy" id="294"/>
    <lineage>
        <taxon>Bacteria</taxon>
        <taxon>Pseudomonadati</taxon>
        <taxon>Pseudomonadota</taxon>
        <taxon>Gammaproteobacteria</taxon>
        <taxon>Pseudomonadales</taxon>
        <taxon>Pseudomonadaceae</taxon>
        <taxon>Pseudomonas</taxon>
    </lineage>
</organism>
<protein>
    <submittedName>
        <fullName evidence="2">Uncharacterized protein</fullName>
    </submittedName>
</protein>
<dbReference type="EMBL" id="CABVHW010000001">
    <property type="protein sequence ID" value="VVN73971.1"/>
    <property type="molecule type" value="Genomic_DNA"/>
</dbReference>
<name>A0A5E7ADC0_PSEFL</name>
<keyword evidence="1" id="KW-0812">Transmembrane</keyword>